<sequence>MILQINMETPPERAVVSTMTLIETLSSAAQLDVMTANVLEQYSERGQDYRHALLCLILKCFKVSEGWMVQEKVS</sequence>
<dbReference type="InterPro" id="IPR038131">
    <property type="entry name" value="PsiB-like_sf"/>
</dbReference>
<name>A0A7X5QQC0_9GAMM</name>
<evidence type="ECO:0000313" key="1">
    <source>
        <dbReference type="EMBL" id="NHB98369.1"/>
    </source>
</evidence>
<organism evidence="1 2">
    <name type="scientific">Photorhabdus stackebrandtii</name>
    <dbReference type="NCBI Taxonomy" id="1123042"/>
    <lineage>
        <taxon>Bacteria</taxon>
        <taxon>Pseudomonadati</taxon>
        <taxon>Pseudomonadota</taxon>
        <taxon>Gammaproteobacteria</taxon>
        <taxon>Enterobacterales</taxon>
        <taxon>Morganellaceae</taxon>
        <taxon>Photorhabdus</taxon>
    </lineage>
</organism>
<evidence type="ECO:0000313" key="2">
    <source>
        <dbReference type="Proteomes" id="UP000547931"/>
    </source>
</evidence>
<accession>A0A7X5QQC0</accession>
<dbReference type="Pfam" id="PF06290">
    <property type="entry name" value="PsiB"/>
    <property type="match status" value="1"/>
</dbReference>
<dbReference type="Gene3D" id="3.40.50.11880">
    <property type="entry name" value="Plasmid SOS inhibition protein"/>
    <property type="match status" value="1"/>
</dbReference>
<gene>
    <name evidence="1" type="ORF">C5470_19245</name>
</gene>
<comment type="caution">
    <text evidence="1">The sequence shown here is derived from an EMBL/GenBank/DDBJ whole genome shotgun (WGS) entry which is preliminary data.</text>
</comment>
<dbReference type="AlphaFoldDB" id="A0A7X5QQC0"/>
<dbReference type="Proteomes" id="UP000547931">
    <property type="component" value="Unassembled WGS sequence"/>
</dbReference>
<reference evidence="1 2" key="1">
    <citation type="submission" date="2018-02" db="EMBL/GenBank/DDBJ databases">
        <authorList>
            <person name="Machado R.A."/>
        </authorList>
    </citation>
    <scope>NUCLEOTIDE SEQUENCE [LARGE SCALE GENOMIC DNA]</scope>
    <source>
        <strain evidence="1 2">DSM 23271</strain>
    </source>
</reference>
<proteinExistence type="predicted"/>
<keyword evidence="2" id="KW-1185">Reference proteome</keyword>
<dbReference type="EMBL" id="PUJV01000033">
    <property type="protein sequence ID" value="NHB98369.1"/>
    <property type="molecule type" value="Genomic_DNA"/>
</dbReference>
<dbReference type="InterPro" id="IPR009385">
    <property type="entry name" value="Plasmid_inh_PsiB"/>
</dbReference>
<protein>
    <submittedName>
        <fullName evidence="1">Uncharacterized protein</fullName>
    </submittedName>
</protein>